<dbReference type="SUPFAM" id="SSF51338">
    <property type="entry name" value="Composite domain of metallo-dependent hydrolases"/>
    <property type="match status" value="1"/>
</dbReference>
<dbReference type="InterPro" id="IPR011059">
    <property type="entry name" value="Metal-dep_hydrolase_composite"/>
</dbReference>
<name>A0A1G4XTK9_9ACTN</name>
<reference evidence="3" key="1">
    <citation type="submission" date="2016-10" db="EMBL/GenBank/DDBJ databases">
        <authorList>
            <person name="Varghese N."/>
            <person name="Submissions S."/>
        </authorList>
    </citation>
    <scope>NUCLEOTIDE SEQUENCE [LARGE SCALE GENOMIC DNA]</scope>
    <source>
        <strain evidence="3">DSM 45722</strain>
    </source>
</reference>
<dbReference type="InterPro" id="IPR032466">
    <property type="entry name" value="Metal_Hydrolase"/>
</dbReference>
<dbReference type="RefSeq" id="WP_207798351.1">
    <property type="nucleotide sequence ID" value="NZ_FMUH01000002.1"/>
</dbReference>
<evidence type="ECO:0000259" key="1">
    <source>
        <dbReference type="Pfam" id="PF07969"/>
    </source>
</evidence>
<dbReference type="PANTHER" id="PTHR22642">
    <property type="entry name" value="IMIDAZOLONEPROPIONASE"/>
    <property type="match status" value="1"/>
</dbReference>
<dbReference type="GO" id="GO:0016810">
    <property type="term" value="F:hydrolase activity, acting on carbon-nitrogen (but not peptide) bonds"/>
    <property type="evidence" value="ECO:0007669"/>
    <property type="project" value="InterPro"/>
</dbReference>
<protein>
    <recommendedName>
        <fullName evidence="1">Amidohydrolase 3 domain-containing protein</fullName>
    </recommendedName>
</protein>
<accession>A0A1G4XTK9</accession>
<evidence type="ECO:0000313" key="3">
    <source>
        <dbReference type="Proteomes" id="UP000198981"/>
    </source>
</evidence>
<dbReference type="SUPFAM" id="SSF51556">
    <property type="entry name" value="Metallo-dependent hydrolases"/>
    <property type="match status" value="1"/>
</dbReference>
<dbReference type="Pfam" id="PF07969">
    <property type="entry name" value="Amidohydro_3"/>
    <property type="match status" value="1"/>
</dbReference>
<dbReference type="Gene3D" id="3.10.310.70">
    <property type="match status" value="1"/>
</dbReference>
<organism evidence="2 3">
    <name type="scientific">Klenkia marina</name>
    <dbReference type="NCBI Taxonomy" id="1960309"/>
    <lineage>
        <taxon>Bacteria</taxon>
        <taxon>Bacillati</taxon>
        <taxon>Actinomycetota</taxon>
        <taxon>Actinomycetes</taxon>
        <taxon>Geodermatophilales</taxon>
        <taxon>Geodermatophilaceae</taxon>
        <taxon>Klenkia</taxon>
    </lineage>
</organism>
<dbReference type="AlphaFoldDB" id="A0A1G4XTK9"/>
<dbReference type="InterPro" id="IPR013108">
    <property type="entry name" value="Amidohydro_3"/>
</dbReference>
<dbReference type="Proteomes" id="UP000198981">
    <property type="component" value="Unassembled WGS sequence"/>
</dbReference>
<evidence type="ECO:0000313" key="2">
    <source>
        <dbReference type="EMBL" id="SCX44543.1"/>
    </source>
</evidence>
<dbReference type="EMBL" id="FMUH01000002">
    <property type="protein sequence ID" value="SCX44543.1"/>
    <property type="molecule type" value="Genomic_DNA"/>
</dbReference>
<gene>
    <name evidence="2" type="ORF">SAMN03159343_1434</name>
</gene>
<dbReference type="InterPro" id="IPR033932">
    <property type="entry name" value="YtcJ-like"/>
</dbReference>
<proteinExistence type="predicted"/>
<keyword evidence="3" id="KW-1185">Reference proteome</keyword>
<dbReference type="CDD" id="cd01300">
    <property type="entry name" value="YtcJ_like"/>
    <property type="match status" value="1"/>
</dbReference>
<dbReference type="Gene3D" id="3.20.20.140">
    <property type="entry name" value="Metal-dependent hydrolases"/>
    <property type="match status" value="1"/>
</dbReference>
<feature type="domain" description="Amidohydrolase 3" evidence="1">
    <location>
        <begin position="49"/>
        <end position="529"/>
    </location>
</feature>
<dbReference type="STRING" id="1960309.SAMN03159343_1434"/>
<sequence length="535" mass="55728">MSPDLVVLAGTVHTMDGGSSAQAVAVTDGVVTALGSAADVPDWRGPRTEVLDLGTATLLPGLTDGHMHPVSGLQMAAGTDLSAVRDLGELRAVLAETARGRRPDEWVLAWGLDPNVFGRAPVAAAELEDALGGRPALLRLFDAHGALASAAALRIAGVDGPREFDQRARVVCDADGVPTGLLLEWAAVELVAQVAPVAPVAARADELRELLRGMAASGLTGGHVMDFIGDSADVLAAVEADGDLPLRLRFAPWCMPGVDDDGLAELVHLQRTAGRRWQVGGVKFMVDGTIDGGTAWLDEPDAFGESTESFWPDPQAYTRAVRHLAERGIPTATHAIGDAAVAHVVRSLEGVGGGATHRVEHLETMPGELVRRFAASGLVASMQPTHCTLYSQADHSDNWSHRLGDERADGAWRCGDLRRAGVTLALGSDWPVAPYDPRPVMADAQLRRPAGRRDSVPVQPGQALTARQALEGYTTHAAAAAGESGVAGRIAVGMRADLTALALDPLTTPPDEAAESPVLLTVVGGSPVHRAATVG</sequence>
<dbReference type="Gene3D" id="2.30.40.10">
    <property type="entry name" value="Urease, subunit C, domain 1"/>
    <property type="match status" value="1"/>
</dbReference>
<dbReference type="PANTHER" id="PTHR22642:SF2">
    <property type="entry name" value="PROTEIN LONG AFTER FAR-RED 3"/>
    <property type="match status" value="1"/>
</dbReference>